<comment type="caution">
    <text evidence="1">The sequence shown here is derived from an EMBL/GenBank/DDBJ whole genome shotgun (WGS) entry which is preliminary data.</text>
</comment>
<name>W2CBA7_9BACT</name>
<evidence type="ECO:0000313" key="2">
    <source>
        <dbReference type="Proteomes" id="UP000018872"/>
    </source>
</evidence>
<dbReference type="PATRIC" id="fig|1410950.3.peg.1893"/>
<dbReference type="Proteomes" id="UP000018872">
    <property type="component" value="Unassembled WGS sequence"/>
</dbReference>
<dbReference type="EMBL" id="AYYC01000731">
    <property type="protein sequence ID" value="ETK03756.1"/>
    <property type="molecule type" value="Genomic_DNA"/>
</dbReference>
<gene>
    <name evidence="1" type="ORF">T229_12455</name>
</gene>
<evidence type="ECO:0000313" key="1">
    <source>
        <dbReference type="EMBL" id="ETK03756.1"/>
    </source>
</evidence>
<protein>
    <submittedName>
        <fullName evidence="1">Uncharacterized protein</fullName>
    </submittedName>
</protein>
<organism evidence="1 2">
    <name type="scientific">Tannerella sp. oral taxon BU063 isolate Cell 5</name>
    <dbReference type="NCBI Taxonomy" id="1410950"/>
    <lineage>
        <taxon>Bacteria</taxon>
        <taxon>Pseudomonadati</taxon>
        <taxon>Bacteroidota</taxon>
        <taxon>Bacteroidia</taxon>
        <taxon>Bacteroidales</taxon>
        <taxon>Tannerellaceae</taxon>
        <taxon>Tannerella</taxon>
    </lineage>
</organism>
<sequence length="122" mass="13587">METEKVNMGETAPDKDFSDRVDEIANELRDMVQKDRENRFVLLLAGDGKLTTRLLQGHADRLTNISGRSLAADEEGRAIMLGIIINWLGSIDTHTALSIAKVLHETMKQISKEEVSRPKAEA</sequence>
<dbReference type="AlphaFoldDB" id="W2CBA7"/>
<reference evidence="1 2" key="1">
    <citation type="submission" date="2013-11" db="EMBL/GenBank/DDBJ databases">
        <title>Single cell genomics of uncultured Tannerella BU063 (oral taxon 286).</title>
        <authorList>
            <person name="Beall C.J."/>
            <person name="Campbell A.G."/>
            <person name="Griffen A.L."/>
            <person name="Podar M."/>
            <person name="Leys E.J."/>
        </authorList>
    </citation>
    <scope>NUCLEOTIDE SEQUENCE [LARGE SCALE GENOMIC DNA]</scope>
    <source>
        <strain evidence="1">Cell 5</strain>
    </source>
</reference>
<accession>W2CBA7</accession>
<proteinExistence type="predicted"/>